<keyword evidence="2" id="KW-1185">Reference proteome</keyword>
<proteinExistence type="predicted"/>
<evidence type="ECO:0000313" key="1">
    <source>
        <dbReference type="EMBL" id="KAE8353322.1"/>
    </source>
</evidence>
<name>A0A5N6Z6L4_9EURO</name>
<gene>
    <name evidence="1" type="ORF">BDV28DRAFT_165011</name>
</gene>
<evidence type="ECO:0000313" key="2">
    <source>
        <dbReference type="Proteomes" id="UP000327118"/>
    </source>
</evidence>
<protein>
    <submittedName>
        <fullName evidence="1">Uncharacterized protein</fullName>
    </submittedName>
</protein>
<dbReference type="Proteomes" id="UP000327118">
    <property type="component" value="Unassembled WGS sequence"/>
</dbReference>
<reference evidence="2" key="1">
    <citation type="submission" date="2019-04" db="EMBL/GenBank/DDBJ databases">
        <title>Friends and foes A comparative genomics studyof 23 Aspergillus species from section Flavi.</title>
        <authorList>
            <consortium name="DOE Joint Genome Institute"/>
            <person name="Kjaerbolling I."/>
            <person name="Vesth T."/>
            <person name="Frisvad J.C."/>
            <person name="Nybo J.L."/>
            <person name="Theobald S."/>
            <person name="Kildgaard S."/>
            <person name="Isbrandt T."/>
            <person name="Kuo A."/>
            <person name="Sato A."/>
            <person name="Lyhne E.K."/>
            <person name="Kogle M.E."/>
            <person name="Wiebenga A."/>
            <person name="Kun R.S."/>
            <person name="Lubbers R.J."/>
            <person name="Makela M.R."/>
            <person name="Barry K."/>
            <person name="Chovatia M."/>
            <person name="Clum A."/>
            <person name="Daum C."/>
            <person name="Haridas S."/>
            <person name="He G."/>
            <person name="LaButti K."/>
            <person name="Lipzen A."/>
            <person name="Mondo S."/>
            <person name="Riley R."/>
            <person name="Salamov A."/>
            <person name="Simmons B.A."/>
            <person name="Magnuson J.K."/>
            <person name="Henrissat B."/>
            <person name="Mortensen U.H."/>
            <person name="Larsen T.O."/>
            <person name="Devries R.P."/>
            <person name="Grigoriev I.V."/>
            <person name="Machida M."/>
            <person name="Baker S.E."/>
            <person name="Andersen M.R."/>
        </authorList>
    </citation>
    <scope>NUCLEOTIDE SEQUENCE [LARGE SCALE GENOMIC DNA]</scope>
    <source>
        <strain evidence="2">CBS 553.77</strain>
    </source>
</reference>
<organism evidence="1 2">
    <name type="scientific">Aspergillus coremiiformis</name>
    <dbReference type="NCBI Taxonomy" id="138285"/>
    <lineage>
        <taxon>Eukaryota</taxon>
        <taxon>Fungi</taxon>
        <taxon>Dikarya</taxon>
        <taxon>Ascomycota</taxon>
        <taxon>Pezizomycotina</taxon>
        <taxon>Eurotiomycetes</taxon>
        <taxon>Eurotiomycetidae</taxon>
        <taxon>Eurotiales</taxon>
        <taxon>Aspergillaceae</taxon>
        <taxon>Aspergillus</taxon>
        <taxon>Aspergillus subgen. Circumdati</taxon>
    </lineage>
</organism>
<dbReference type="AlphaFoldDB" id="A0A5N6Z6L4"/>
<accession>A0A5N6Z6L4</accession>
<sequence length="335" mass="38133">MSTWEVTSFSVRSSTASGTSDVLYANGRMQVPVIASIKAIDTKTNNRYQLTDAELQKIQLVDYLNTSIEIKGTWFYSTVENEFAHSLGASAPVQAAPDDSAQSIYFWVSTTKVENKNIGARITQPDKTTVTTHSTSFDSRVTLTGILPVSYTTDNITVRREDTANGKWQTVSKIGWTVTSTQNLNWDQDNYYITMKDHPFLKADIHEYDATGKENGVVQDSRLKNCFGYYIVKRDLRLFFIWNSGPEVTTTAGVFRSQLYGMYESTELRAYTDIKVNQIKNAFCLTRLWFSSQVDLWGKTWSYDTWFVLYDTFGNSGAFYAKQNSYNTIEIKNKN</sequence>
<dbReference type="OrthoDB" id="4463410at2759"/>
<dbReference type="EMBL" id="ML739101">
    <property type="protein sequence ID" value="KAE8353322.1"/>
    <property type="molecule type" value="Genomic_DNA"/>
</dbReference>